<dbReference type="KEGG" id="csl:COCSUDRAFT_59626"/>
<protein>
    <recommendedName>
        <fullName evidence="3">G-patch domain-containing protein</fullName>
    </recommendedName>
</protein>
<feature type="region of interest" description="Disordered" evidence="2">
    <location>
        <begin position="188"/>
        <end position="253"/>
    </location>
</feature>
<dbReference type="STRING" id="574566.I0YL73"/>
<evidence type="ECO:0000259" key="3">
    <source>
        <dbReference type="PROSITE" id="PS50174"/>
    </source>
</evidence>
<gene>
    <name evidence="4" type="ORF">COCSUDRAFT_59626</name>
</gene>
<keyword evidence="5" id="KW-1185">Reference proteome</keyword>
<name>I0YL73_COCSC</name>
<feature type="region of interest" description="Disordered" evidence="2">
    <location>
        <begin position="338"/>
        <end position="372"/>
    </location>
</feature>
<feature type="coiled-coil region" evidence="1">
    <location>
        <begin position="428"/>
        <end position="486"/>
    </location>
</feature>
<feature type="compositionally biased region" description="Basic and acidic residues" evidence="2">
    <location>
        <begin position="413"/>
        <end position="427"/>
    </location>
</feature>
<dbReference type="Pfam" id="PF01585">
    <property type="entry name" value="G-patch"/>
    <property type="match status" value="1"/>
</dbReference>
<evidence type="ECO:0000313" key="5">
    <source>
        <dbReference type="Proteomes" id="UP000007264"/>
    </source>
</evidence>
<feature type="compositionally biased region" description="Low complexity" evidence="2">
    <location>
        <begin position="391"/>
        <end position="406"/>
    </location>
</feature>
<feature type="compositionally biased region" description="Acidic residues" evidence="2">
    <location>
        <begin position="222"/>
        <end position="246"/>
    </location>
</feature>
<dbReference type="PROSITE" id="PS50174">
    <property type="entry name" value="G_PATCH"/>
    <property type="match status" value="1"/>
</dbReference>
<feature type="domain" description="G-patch" evidence="3">
    <location>
        <begin position="288"/>
        <end position="334"/>
    </location>
</feature>
<dbReference type="PANTHER" id="PTHR47650">
    <property type="entry name" value="ZINC FINGER CCCH DOMAIN-CONTAINING PROTEIN 22"/>
    <property type="match status" value="1"/>
</dbReference>
<feature type="region of interest" description="Disordered" evidence="2">
    <location>
        <begin position="390"/>
        <end position="428"/>
    </location>
</feature>
<evidence type="ECO:0000256" key="1">
    <source>
        <dbReference type="SAM" id="Coils"/>
    </source>
</evidence>
<evidence type="ECO:0000313" key="4">
    <source>
        <dbReference type="EMBL" id="EIE19142.1"/>
    </source>
</evidence>
<dbReference type="Pfam" id="PF22978">
    <property type="entry name" value="HAD_Pex22"/>
    <property type="match status" value="1"/>
</dbReference>
<accession>I0YL73</accession>
<dbReference type="RefSeq" id="XP_005643686.1">
    <property type="nucleotide sequence ID" value="XM_005643629.1"/>
</dbReference>
<proteinExistence type="predicted"/>
<dbReference type="InterPro" id="IPR037485">
    <property type="entry name" value="PEX22"/>
</dbReference>
<feature type="compositionally biased region" description="Basic and acidic residues" evidence="2">
    <location>
        <begin position="343"/>
        <end position="367"/>
    </location>
</feature>
<dbReference type="eggNOG" id="KOG2185">
    <property type="taxonomic scope" value="Eukaryota"/>
</dbReference>
<dbReference type="GO" id="GO:0007031">
    <property type="term" value="P:peroxisome organization"/>
    <property type="evidence" value="ECO:0007669"/>
    <property type="project" value="InterPro"/>
</dbReference>
<evidence type="ECO:0000256" key="2">
    <source>
        <dbReference type="SAM" id="MobiDB-lite"/>
    </source>
</evidence>
<dbReference type="Proteomes" id="UP000007264">
    <property type="component" value="Unassembled WGS sequence"/>
</dbReference>
<dbReference type="AlphaFoldDB" id="I0YL73"/>
<dbReference type="OrthoDB" id="77656at2759"/>
<comment type="caution">
    <text evidence="4">The sequence shown here is derived from an EMBL/GenBank/DDBJ whole genome shotgun (WGS) entry which is preliminary data.</text>
</comment>
<dbReference type="GeneID" id="17037072"/>
<sequence>MQTSRGQSTSPEHLVQGEERGLAWAVRSQLSGIRSVTVSAPGVLLEEWTPTDLEESAVLREDAAAVLREMLKTANVYVLAHVIDDIGEATVRGALEAGGLVGPSVGQIPPHRVLFCSTLEGKVSIVRQLEPELHIDGHPQTIEALKRFMPQLLHVRHPKAEAAGVGSPNVRDQLYEAVQELEAMLADADAPAQEPDLEGAEEEASHAGLGFRDASVGASNDGSDEDEEYDEEEEEEDIGDAAEETASDSAVPSRATLAMAADAEAVAQAARAGPQTETIHFATWEAHTRGVGSKLMAAMGYRKGTGLGLRRDGSAAPIEVQMLRKGAGLGVEALSRKLRKSSRGGERSRRRKLADAARAAREAERDSQTQLEIEAGQPGLFAFINTRLTNGQQPSGQASANSGGNSKDSSTSGKKEKTEHKQMDRRALAAQQDEVAVVRDKLARLKQMAARNANDGVISAQVKQKIQALEKELAAAEAVSQHAHRAVHAKEKEKKWLKF</sequence>
<dbReference type="GO" id="GO:0003676">
    <property type="term" value="F:nucleic acid binding"/>
    <property type="evidence" value="ECO:0007669"/>
    <property type="project" value="InterPro"/>
</dbReference>
<organism evidence="4 5">
    <name type="scientific">Coccomyxa subellipsoidea (strain C-169)</name>
    <name type="common">Green microalga</name>
    <dbReference type="NCBI Taxonomy" id="574566"/>
    <lineage>
        <taxon>Eukaryota</taxon>
        <taxon>Viridiplantae</taxon>
        <taxon>Chlorophyta</taxon>
        <taxon>core chlorophytes</taxon>
        <taxon>Trebouxiophyceae</taxon>
        <taxon>Trebouxiophyceae incertae sedis</taxon>
        <taxon>Coccomyxaceae</taxon>
        <taxon>Coccomyxa</taxon>
        <taxon>Coccomyxa subellipsoidea</taxon>
    </lineage>
</organism>
<dbReference type="SMART" id="SM00443">
    <property type="entry name" value="G_patch"/>
    <property type="match status" value="1"/>
</dbReference>
<dbReference type="InterPro" id="IPR000467">
    <property type="entry name" value="G_patch_dom"/>
</dbReference>
<dbReference type="EMBL" id="AGSI01000020">
    <property type="protein sequence ID" value="EIE19142.1"/>
    <property type="molecule type" value="Genomic_DNA"/>
</dbReference>
<reference evidence="4 5" key="1">
    <citation type="journal article" date="2012" name="Genome Biol.">
        <title>The genome of the polar eukaryotic microalga coccomyxa subellipsoidea reveals traits of cold adaptation.</title>
        <authorList>
            <person name="Blanc G."/>
            <person name="Agarkova I."/>
            <person name="Grimwood J."/>
            <person name="Kuo A."/>
            <person name="Brueggeman A."/>
            <person name="Dunigan D."/>
            <person name="Gurnon J."/>
            <person name="Ladunga I."/>
            <person name="Lindquist E."/>
            <person name="Lucas S."/>
            <person name="Pangilinan J."/>
            <person name="Proschold T."/>
            <person name="Salamov A."/>
            <person name="Schmutz J."/>
            <person name="Weeks D."/>
            <person name="Yamada T."/>
            <person name="Claverie J.M."/>
            <person name="Grigoriev I."/>
            <person name="Van Etten J."/>
            <person name="Lomsadze A."/>
            <person name="Borodovsky M."/>
        </authorList>
    </citation>
    <scope>NUCLEOTIDE SEQUENCE [LARGE SCALE GENOMIC DNA]</scope>
    <source>
        <strain evidence="4 5">C-169</strain>
    </source>
</reference>
<keyword evidence="1" id="KW-0175">Coiled coil</keyword>
<dbReference type="PANTHER" id="PTHR47650:SF2">
    <property type="entry name" value="ZINC FINGER CCCH DOMAIN-CONTAINING PROTEIN 22"/>
    <property type="match status" value="1"/>
</dbReference>